<evidence type="ECO:0000256" key="2">
    <source>
        <dbReference type="ARBA" id="ARBA00022723"/>
    </source>
</evidence>
<dbReference type="GO" id="GO:0005634">
    <property type="term" value="C:nucleus"/>
    <property type="evidence" value="ECO:0007669"/>
    <property type="project" value="InterPro"/>
</dbReference>
<dbReference type="Pfam" id="PF08646">
    <property type="entry name" value="Rep_fac-A_C"/>
    <property type="match status" value="1"/>
</dbReference>
<protein>
    <recommendedName>
        <fullName evidence="12">Replication protein A subunit</fullName>
    </recommendedName>
</protein>
<dbReference type="FunFam" id="2.40.50.140:FF:000041">
    <property type="entry name" value="Replication protein A subunit"/>
    <property type="match status" value="1"/>
</dbReference>
<dbReference type="EMBL" id="HBFM01004468">
    <property type="protein sequence ID" value="CAD8766165.1"/>
    <property type="molecule type" value="Transcribed_RNA"/>
</dbReference>
<evidence type="ECO:0000259" key="8">
    <source>
        <dbReference type="Pfam" id="PF04057"/>
    </source>
</evidence>
<dbReference type="CDD" id="cd04474">
    <property type="entry name" value="RPA1_DBD_A"/>
    <property type="match status" value="1"/>
</dbReference>
<dbReference type="InterPro" id="IPR031657">
    <property type="entry name" value="REPA_OB_2"/>
</dbReference>
<dbReference type="InterPro" id="IPR007199">
    <property type="entry name" value="Rep_factor-A_N"/>
</dbReference>
<evidence type="ECO:0000313" key="11">
    <source>
        <dbReference type="EMBL" id="CAD8766165.1"/>
    </source>
</evidence>
<accession>A0A7S0ULP3</accession>
<dbReference type="Pfam" id="PF02721">
    <property type="entry name" value="DUF223"/>
    <property type="match status" value="1"/>
</dbReference>
<proteinExistence type="inferred from homology"/>
<comment type="similarity">
    <text evidence="1">Belongs to the replication factor A protein 1 family.</text>
</comment>
<feature type="domain" description="Replication factor A C-terminal" evidence="9">
    <location>
        <begin position="527"/>
        <end position="680"/>
    </location>
</feature>
<dbReference type="SUPFAM" id="SSF50249">
    <property type="entry name" value="Nucleic acid-binding proteins"/>
    <property type="match status" value="4"/>
</dbReference>
<keyword evidence="5" id="KW-0238">DNA-binding</keyword>
<evidence type="ECO:0000259" key="10">
    <source>
        <dbReference type="Pfam" id="PF16900"/>
    </source>
</evidence>
<gene>
    <name evidence="11" type="ORF">PPAR00522_LOCUS2555</name>
</gene>
<evidence type="ECO:0000256" key="3">
    <source>
        <dbReference type="ARBA" id="ARBA00022771"/>
    </source>
</evidence>
<dbReference type="GO" id="GO:0008270">
    <property type="term" value="F:zinc ion binding"/>
    <property type="evidence" value="ECO:0007669"/>
    <property type="project" value="UniProtKB-KW"/>
</dbReference>
<keyword evidence="2" id="KW-0479">Metal-binding</keyword>
<dbReference type="GO" id="GO:0006260">
    <property type="term" value="P:DNA replication"/>
    <property type="evidence" value="ECO:0007669"/>
    <property type="project" value="InterPro"/>
</dbReference>
<feature type="domain" description="Replication factor-A protein 1 N-terminal" evidence="8">
    <location>
        <begin position="4"/>
        <end position="94"/>
    </location>
</feature>
<keyword evidence="3" id="KW-0863">Zinc-finger</keyword>
<reference evidence="11" key="1">
    <citation type="submission" date="2021-01" db="EMBL/GenBank/DDBJ databases">
        <authorList>
            <person name="Corre E."/>
            <person name="Pelletier E."/>
            <person name="Niang G."/>
            <person name="Scheremetjew M."/>
            <person name="Finn R."/>
            <person name="Kale V."/>
            <person name="Holt S."/>
            <person name="Cochrane G."/>
            <person name="Meng A."/>
            <person name="Brown T."/>
            <person name="Cohen L."/>
        </authorList>
    </citation>
    <scope>NUCLEOTIDE SEQUENCE</scope>
    <source>
        <strain evidence="11">SAG 63-3</strain>
    </source>
</reference>
<evidence type="ECO:0000259" key="9">
    <source>
        <dbReference type="Pfam" id="PF08646"/>
    </source>
</evidence>
<dbReference type="Gene3D" id="2.40.50.140">
    <property type="entry name" value="Nucleic acid-binding proteins"/>
    <property type="match status" value="4"/>
</dbReference>
<dbReference type="InterPro" id="IPR012340">
    <property type="entry name" value="NA-bd_OB-fold"/>
</dbReference>
<feature type="compositionally biased region" description="Pro residues" evidence="6">
    <location>
        <begin position="134"/>
        <end position="145"/>
    </location>
</feature>
<organism evidence="11">
    <name type="scientific">Polytomella parva</name>
    <dbReference type="NCBI Taxonomy" id="51329"/>
    <lineage>
        <taxon>Eukaryota</taxon>
        <taxon>Viridiplantae</taxon>
        <taxon>Chlorophyta</taxon>
        <taxon>core chlorophytes</taxon>
        <taxon>Chlorophyceae</taxon>
        <taxon>CS clade</taxon>
        <taxon>Chlamydomonadales</taxon>
        <taxon>Chlamydomonadaceae</taxon>
        <taxon>Polytomella</taxon>
    </lineage>
</organism>
<dbReference type="InterPro" id="IPR003871">
    <property type="entry name" value="RFA1B/D_OB_1st"/>
</dbReference>
<feature type="domain" description="Replication protein A OB" evidence="10">
    <location>
        <begin position="338"/>
        <end position="430"/>
    </location>
</feature>
<dbReference type="GO" id="GO:0003677">
    <property type="term" value="F:DNA binding"/>
    <property type="evidence" value="ECO:0007669"/>
    <property type="project" value="UniProtKB-KW"/>
</dbReference>
<dbReference type="InterPro" id="IPR013955">
    <property type="entry name" value="Rep_factor-A_C"/>
</dbReference>
<dbReference type="AlphaFoldDB" id="A0A7S0ULP3"/>
<feature type="region of interest" description="Disordered" evidence="6">
    <location>
        <begin position="100"/>
        <end position="152"/>
    </location>
</feature>
<name>A0A7S0ULP3_9CHLO</name>
<evidence type="ECO:0000256" key="5">
    <source>
        <dbReference type="ARBA" id="ARBA00023125"/>
    </source>
</evidence>
<evidence type="ECO:0000256" key="1">
    <source>
        <dbReference type="ARBA" id="ARBA00005690"/>
    </source>
</evidence>
<dbReference type="Pfam" id="PF16900">
    <property type="entry name" value="REPA_OB_2"/>
    <property type="match status" value="1"/>
</dbReference>
<evidence type="ECO:0008006" key="12">
    <source>
        <dbReference type="Google" id="ProtNLM"/>
    </source>
</evidence>
<evidence type="ECO:0000256" key="4">
    <source>
        <dbReference type="ARBA" id="ARBA00022833"/>
    </source>
</evidence>
<evidence type="ECO:0000259" key="7">
    <source>
        <dbReference type="Pfam" id="PF02721"/>
    </source>
</evidence>
<evidence type="ECO:0000256" key="6">
    <source>
        <dbReference type="SAM" id="MobiDB-lite"/>
    </source>
</evidence>
<keyword evidence="4" id="KW-0862">Zinc</keyword>
<dbReference type="CDD" id="cd04475">
    <property type="entry name" value="RPA1_DBD_B"/>
    <property type="match status" value="1"/>
</dbReference>
<dbReference type="PANTHER" id="PTHR47165">
    <property type="entry name" value="OS03G0429900 PROTEIN"/>
    <property type="match status" value="1"/>
</dbReference>
<sequence>MLQLSKGALKKICNNRKEVIKDLILQIRDLKEGPQGRLKCDVFDGDTQLHAVLASQIVSQIANKKLSNGSRIRIINYYTKDADDTVNLVITKIDPIFEEASTEDDDSSTAAPPTKIQRKNESHSNIPDSHYPDAPSPLRAPPSPSPISSTIYKSDPESYAAVSPLRTTKSSLSPEPSSLSTAAWVTPGVANALVNRKKYDKIQSLNPYDTAWCLRARVQHLFPLRSFEGAKGRPANTNLKVELVDETGQAINGTFWGATAERAANFLQEGKVYIFHKFKVRPADKKYASVACDYEIDFKEGVEIALAPEATAAALSSLMKARVACRPIASLPAAIGQRAAVAIRGVVLSVGTTNRVKRRTDNTELVRRDLVLGDESGYSVTLTLWDKLAEEMGAKLEGRERDAVVVATQVRVTDFNGCSATTLTRSEFQIDPEGEEVENLRTWMASEEGRNCLFPQIGQDLRDSSKAARSDRGQALSPEEAAAAAEALLRPTLTSDLDRVASEIVAATAVSGSGSGSGKAVYSRNMIGTVVSIPIDQQMAYLADPTTGKKVTAQGNGSFVGADGKVVETAEPRFVYYFRIADFMGEANISIFGKEAELLMGDTALHVHGLKAAAAEAAAAQGEDMAAAEERLKEAVKAPQWKTWNFTVASRARDVGQDKKARHNVAQLAPLDFIRDSQRLIKLIERY</sequence>
<dbReference type="PANTHER" id="PTHR47165:SF4">
    <property type="entry name" value="OS03G0429900 PROTEIN"/>
    <property type="match status" value="1"/>
</dbReference>
<dbReference type="Pfam" id="PF04057">
    <property type="entry name" value="Rep-A_N"/>
    <property type="match status" value="1"/>
</dbReference>
<feature type="domain" description="Replication protein A 70 kDa DNA-binding subunit B/D first OB fold" evidence="7">
    <location>
        <begin position="198"/>
        <end position="301"/>
    </location>
</feature>